<evidence type="ECO:0000313" key="9">
    <source>
        <dbReference type="EMBL" id="PDT48531.1"/>
    </source>
</evidence>
<dbReference type="AlphaFoldDB" id="A0A2A6M181"/>
<protein>
    <recommendedName>
        <fullName evidence="2">Toxin CcdB</fullName>
    </recommendedName>
    <alternativeName>
        <fullName evidence="7">Cytotoxic protein CcdB</fullName>
    </alternativeName>
    <alternativeName>
        <fullName evidence="6">Protein LetD</fullName>
    </alternativeName>
</protein>
<dbReference type="EMBL" id="WISZ01000207">
    <property type="protein sequence ID" value="MQX11980.1"/>
    <property type="molecule type" value="Genomic_DNA"/>
</dbReference>
<evidence type="ECO:0000256" key="3">
    <source>
        <dbReference type="ARBA" id="ARBA00022491"/>
    </source>
</evidence>
<dbReference type="InterPro" id="IPR011067">
    <property type="entry name" value="Plasmid_toxin/cell-grow_inhib"/>
</dbReference>
<dbReference type="InterPro" id="IPR002712">
    <property type="entry name" value="CcdB"/>
</dbReference>
<keyword evidence="3" id="KW-0678">Repressor</keyword>
<evidence type="ECO:0000256" key="1">
    <source>
        <dbReference type="ARBA" id="ARBA00005230"/>
    </source>
</evidence>
<gene>
    <name evidence="9" type="ORF">CO661_08680</name>
    <name evidence="8" type="ORF">GHK48_27970</name>
</gene>
<evidence type="ECO:0000313" key="10">
    <source>
        <dbReference type="Proteomes" id="UP000220353"/>
    </source>
</evidence>
<evidence type="ECO:0000256" key="5">
    <source>
        <dbReference type="ARBA" id="ARBA00023163"/>
    </source>
</evidence>
<dbReference type="SUPFAM" id="SSF50118">
    <property type="entry name" value="Cell growth inhibitor/plasmid maintenance toxic component"/>
    <property type="match status" value="1"/>
</dbReference>
<accession>A0A2A6M181</accession>
<proteinExistence type="inferred from homology"/>
<dbReference type="GO" id="GO:0008657">
    <property type="term" value="F:DNA topoisomerase type II (double strand cut, ATP-hydrolyzing) inhibitor activity"/>
    <property type="evidence" value="ECO:0007669"/>
    <property type="project" value="InterPro"/>
</dbReference>
<name>A0A2A6M181_RHIFR</name>
<dbReference type="Proteomes" id="UP000466694">
    <property type="component" value="Unassembled WGS sequence"/>
</dbReference>
<comment type="caution">
    <text evidence="9">The sequence shown here is derived from an EMBL/GenBank/DDBJ whole genome shotgun (WGS) entry which is preliminary data.</text>
</comment>
<dbReference type="Pfam" id="PF01845">
    <property type="entry name" value="CcdB"/>
    <property type="match status" value="1"/>
</dbReference>
<comment type="similarity">
    <text evidence="1">Belongs to the CcdB toxin family.</text>
</comment>
<dbReference type="GO" id="GO:0006276">
    <property type="term" value="P:plasmid maintenance"/>
    <property type="evidence" value="ECO:0007669"/>
    <property type="project" value="InterPro"/>
</dbReference>
<dbReference type="Proteomes" id="UP000220353">
    <property type="component" value="Unassembled WGS sequence"/>
</dbReference>
<reference evidence="8" key="3">
    <citation type="submission" date="2019-10" db="EMBL/GenBank/DDBJ databases">
        <authorList>
            <person name="Sugawara M."/>
            <person name="Epstein B."/>
            <person name="Badgley B."/>
            <person name="Unno T."/>
            <person name="Xu L."/>
            <person name="Reese J."/>
            <person name="Gyaneshwar P."/>
            <person name="Denny R."/>
            <person name="Mudege J."/>
            <person name="Bharti A."/>
            <person name="Farmer A."/>
            <person name="May G."/>
            <person name="Woodward J."/>
            <person name="Medigue C."/>
            <person name="Vallenet D."/>
            <person name="Lajus A."/>
            <person name="Rouy Z."/>
            <person name="Martinez-Vaz B."/>
            <person name="Tiffin P."/>
            <person name="Young N."/>
            <person name="Sadowsky M."/>
        </authorList>
    </citation>
    <scope>NUCLEOTIDE SEQUENCE</scope>
    <source>
        <strain evidence="8">USDA205</strain>
    </source>
</reference>
<evidence type="ECO:0000256" key="4">
    <source>
        <dbReference type="ARBA" id="ARBA00023015"/>
    </source>
</evidence>
<evidence type="ECO:0000256" key="6">
    <source>
        <dbReference type="ARBA" id="ARBA00029628"/>
    </source>
</evidence>
<dbReference type="EMBL" id="NWTC01000005">
    <property type="protein sequence ID" value="PDT48531.1"/>
    <property type="molecule type" value="Genomic_DNA"/>
</dbReference>
<organism evidence="9 10">
    <name type="scientific">Rhizobium fredii</name>
    <name type="common">Sinorhizobium fredii</name>
    <dbReference type="NCBI Taxonomy" id="380"/>
    <lineage>
        <taxon>Bacteria</taxon>
        <taxon>Pseudomonadati</taxon>
        <taxon>Pseudomonadota</taxon>
        <taxon>Alphaproteobacteria</taxon>
        <taxon>Hyphomicrobiales</taxon>
        <taxon>Rhizobiaceae</taxon>
        <taxon>Sinorhizobium/Ensifer group</taxon>
        <taxon>Sinorhizobium</taxon>
    </lineage>
</organism>
<evidence type="ECO:0000313" key="8">
    <source>
        <dbReference type="EMBL" id="MQX11980.1"/>
    </source>
</evidence>
<sequence length="99" mass="10756">MARFHVYRLKQSETLVIDLQAGLFDALKTRIVAPLIPAPDIDHVMAGLNPRVTINGEAYVVAIHLMAAISVSELGALIGDLSHQRDKIVAATDFAFQGF</sequence>
<dbReference type="Gene3D" id="2.30.30.110">
    <property type="match status" value="1"/>
</dbReference>
<keyword evidence="5" id="KW-0804">Transcription</keyword>
<dbReference type="RefSeq" id="WP_014330696.1">
    <property type="nucleotide sequence ID" value="NZ_BJNI01000029.1"/>
</dbReference>
<keyword evidence="4" id="KW-0805">Transcription regulation</keyword>
<evidence type="ECO:0000256" key="7">
    <source>
        <dbReference type="ARBA" id="ARBA00033135"/>
    </source>
</evidence>
<reference evidence="8 11" key="1">
    <citation type="journal article" date="2013" name="Genome Biol.">
        <title>Comparative genomics of the core and accessory genomes of 48 Sinorhizobium strains comprising five genospecies.</title>
        <authorList>
            <person name="Sugawara M."/>
            <person name="Epstein B."/>
            <person name="Badgley B.D."/>
            <person name="Unno T."/>
            <person name="Xu L."/>
            <person name="Reese J."/>
            <person name="Gyaneshwar P."/>
            <person name="Denny R."/>
            <person name="Mudge J."/>
            <person name="Bharti A.K."/>
            <person name="Farmer A.D."/>
            <person name="May G.D."/>
            <person name="Woodward J.E."/>
            <person name="Medigue C."/>
            <person name="Vallenet D."/>
            <person name="Lajus A."/>
            <person name="Rouy Z."/>
            <person name="Martinez-Vaz B."/>
            <person name="Tiffin P."/>
            <person name="Young N.D."/>
            <person name="Sadowsky M.J."/>
        </authorList>
    </citation>
    <scope>NUCLEOTIDE SEQUENCE [LARGE SCALE GENOMIC DNA]</scope>
    <source>
        <strain evidence="8 11">USDA205</strain>
    </source>
</reference>
<evidence type="ECO:0000313" key="11">
    <source>
        <dbReference type="Proteomes" id="UP000466694"/>
    </source>
</evidence>
<evidence type="ECO:0000256" key="2">
    <source>
        <dbReference type="ARBA" id="ARBA00015075"/>
    </source>
</evidence>
<reference evidence="9 10" key="2">
    <citation type="submission" date="2017-09" db="EMBL/GenBank/DDBJ databases">
        <title>Comparative genomics of rhizobia isolated from Phaseolus vulgaris in China.</title>
        <authorList>
            <person name="Tong W."/>
        </authorList>
    </citation>
    <scope>NUCLEOTIDE SEQUENCE [LARGE SCALE GENOMIC DNA]</scope>
    <source>
        <strain evidence="9 10">PCH1</strain>
    </source>
</reference>